<evidence type="ECO:0000313" key="2">
    <source>
        <dbReference type="EMBL" id="QHT34907.1"/>
    </source>
</evidence>
<organism evidence="2">
    <name type="scientific">viral metagenome</name>
    <dbReference type="NCBI Taxonomy" id="1070528"/>
    <lineage>
        <taxon>unclassified sequences</taxon>
        <taxon>metagenomes</taxon>
        <taxon>organismal metagenomes</taxon>
    </lineage>
</organism>
<dbReference type="EMBL" id="MN739010">
    <property type="protein sequence ID" value="QHT34907.1"/>
    <property type="molecule type" value="Genomic_DNA"/>
</dbReference>
<evidence type="ECO:0000256" key="1">
    <source>
        <dbReference type="SAM" id="Phobius"/>
    </source>
</evidence>
<sequence length="71" mass="8148">MSTVEELRAICEDRYTEHNDAFQAWMDAQMELEAAIEEEEILRRNANYARRTLFLAFLGVGVAVVAARVWG</sequence>
<dbReference type="AlphaFoldDB" id="A0A6C0F0C1"/>
<keyword evidence="1" id="KW-0472">Membrane</keyword>
<keyword evidence="1" id="KW-0812">Transmembrane</keyword>
<reference evidence="2" key="1">
    <citation type="journal article" date="2020" name="Nature">
        <title>Giant virus diversity and host interactions through global metagenomics.</title>
        <authorList>
            <person name="Schulz F."/>
            <person name="Roux S."/>
            <person name="Paez-Espino D."/>
            <person name="Jungbluth S."/>
            <person name="Walsh D.A."/>
            <person name="Denef V.J."/>
            <person name="McMahon K.D."/>
            <person name="Konstantinidis K.T."/>
            <person name="Eloe-Fadrosh E.A."/>
            <person name="Kyrpides N.C."/>
            <person name="Woyke T."/>
        </authorList>
    </citation>
    <scope>NUCLEOTIDE SEQUENCE</scope>
    <source>
        <strain evidence="2">GVMAG-M-3300009164-40</strain>
    </source>
</reference>
<feature type="transmembrane region" description="Helical" evidence="1">
    <location>
        <begin position="52"/>
        <end position="70"/>
    </location>
</feature>
<proteinExistence type="predicted"/>
<protein>
    <submittedName>
        <fullName evidence="2">Uncharacterized protein</fullName>
    </submittedName>
</protein>
<accession>A0A6C0F0C1</accession>
<name>A0A6C0F0C1_9ZZZZ</name>
<keyword evidence="1" id="KW-1133">Transmembrane helix</keyword>